<dbReference type="Pfam" id="PF21307">
    <property type="entry name" value="Glyco_hydro_95_C"/>
    <property type="match status" value="1"/>
</dbReference>
<dbReference type="InterPro" id="IPR054363">
    <property type="entry name" value="GH95_cat"/>
</dbReference>
<dbReference type="STRING" id="1121098.HMPREF1534_02161"/>
<sequence length="747" mass="84645">MKLKTIFVLGLVAGMMSCSTPADYCPVTASGNDLVFPALAQSWDEGIPLGNATVGALVWEKDTALRFSLDRTDLWDLRPADSLSGNNYRFAWVKEHIRKGDYRPVQKKFDEPYDRMPAPSKIPGAALEFPLTKLGKPVQVRLYLDNALCEATWANGTQMQTFVHATEPVGWFVFKNLTTELEPVLVAPRYRQEGSSAEASPVSGQDLQRLGYEQGSVIRKDNELVYHQKGYGDFSYDVVVKWERQGNTLYGTWSITSSLSGEQAEEETSTAMLRGLAKDYKAHLDYWEHYWAQSSVSLPDSILQKQYYNEMYKFGSATRENSYPISLQAVWTADNGKLPPWKGDYHHDLNTQLSYWPAYAGNHLSEGLGYLNTLWNQRDTYKRYTRQYFETEGMNVPGVCTLTGEPMGGWIQYAMSQTAGAWLAQHFYLHWKYSADKEFLKERAYPFLKDVAVYMEQNSIVDSKGFRRLEFSSSPEIYDNSLQAWFKDMTNYDLSLMHFLFGAGAEMANELGIKTEAAHWNKLKSQLPDFDLDNEGSLTFAKGFPYNASHRHFSHALAIHPLGIIDWSDGEKAQRIIRATLKKMNDYGPDYWTGYTYSWFANMQARAFNGEEAAKALRTFAECFCLKNTFHANGDQSASGKSKFTYRPFTLEGNFAFAAGIHEMLLQSHTGVIRVFPAVPESWKNVSFNNLRAMGGFLVSAALKDGKVVRLEIYAEKGGRLAVFSPFEHKVVEYDTQPGSRIDLAVE</sequence>
<feature type="chain" id="PRO_5004680092" description="R3H domain-containing protein" evidence="1">
    <location>
        <begin position="25"/>
        <end position="747"/>
    </location>
</feature>
<comment type="caution">
    <text evidence="3">The sequence shown here is derived from an EMBL/GenBank/DDBJ whole genome shotgun (WGS) entry which is preliminary data.</text>
</comment>
<dbReference type="GO" id="GO:0003676">
    <property type="term" value="F:nucleic acid binding"/>
    <property type="evidence" value="ECO:0007669"/>
    <property type="project" value="UniProtKB-UniRule"/>
</dbReference>
<dbReference type="AlphaFoldDB" id="U6RHU4"/>
<evidence type="ECO:0000256" key="1">
    <source>
        <dbReference type="SAM" id="SignalP"/>
    </source>
</evidence>
<dbReference type="eggNOG" id="COG1554">
    <property type="taxonomic scope" value="Bacteria"/>
</dbReference>
<dbReference type="InterPro" id="IPR049053">
    <property type="entry name" value="AFCA-like_C"/>
</dbReference>
<keyword evidence="4" id="KW-1185">Reference proteome</keyword>
<accession>U6RHU4</accession>
<evidence type="ECO:0000259" key="2">
    <source>
        <dbReference type="PROSITE" id="PS51061"/>
    </source>
</evidence>
<dbReference type="PROSITE" id="PS51061">
    <property type="entry name" value="R3H"/>
    <property type="match status" value="1"/>
</dbReference>
<evidence type="ECO:0000313" key="3">
    <source>
        <dbReference type="EMBL" id="EOA54768.1"/>
    </source>
</evidence>
<protein>
    <recommendedName>
        <fullName evidence="2">R3H domain-containing protein</fullName>
    </recommendedName>
</protein>
<dbReference type="Gene3D" id="1.50.10.10">
    <property type="match status" value="1"/>
</dbReference>
<name>U6RHU4_9BACT</name>
<dbReference type="Pfam" id="PF22124">
    <property type="entry name" value="Glyco_hydro_95_cat"/>
    <property type="match status" value="1"/>
</dbReference>
<reference evidence="3 4" key="1">
    <citation type="submission" date="2013-04" db="EMBL/GenBank/DDBJ databases">
        <title>The Genome Sequence of Bacteroides massiliensis DSM 17679.</title>
        <authorList>
            <consortium name="The Broad Institute Genomics Platform"/>
            <person name="Earl A."/>
            <person name="Ward D."/>
            <person name="Feldgarden M."/>
            <person name="Gevers D."/>
            <person name="Martens E."/>
            <person name="Fenner L."/>
            <person name="Roux V."/>
            <person name="Mallet M.N."/>
            <person name="Raoult D."/>
            <person name="Walker B."/>
            <person name="Young S."/>
            <person name="Zeng Q."/>
            <person name="Gargeya S."/>
            <person name="Fitzgerald M."/>
            <person name="Haas B."/>
            <person name="Abouelleil A."/>
            <person name="Allen A.W."/>
            <person name="Alvarado L."/>
            <person name="Arachchi H.M."/>
            <person name="Berlin A.M."/>
            <person name="Chapman S.B."/>
            <person name="Gainer-Dewar J."/>
            <person name="Goldberg J."/>
            <person name="Griggs A."/>
            <person name="Gujja S."/>
            <person name="Hansen M."/>
            <person name="Howarth C."/>
            <person name="Imamovic A."/>
            <person name="Ireland A."/>
            <person name="Larimer J."/>
            <person name="McCowan C."/>
            <person name="Murphy C."/>
            <person name="Pearson M."/>
            <person name="Poon T.W."/>
            <person name="Priest M."/>
            <person name="Roberts A."/>
            <person name="Saif S."/>
            <person name="Shea T."/>
            <person name="Sisk P."/>
            <person name="Sykes S."/>
            <person name="Wortman J."/>
            <person name="Nusbaum C."/>
            <person name="Birren B."/>
        </authorList>
    </citation>
    <scope>NUCLEOTIDE SEQUENCE [LARGE SCALE GENOMIC DNA]</scope>
    <source>
        <strain evidence="4">B84634 / Timone 84634 / DSM 17679 / JCM 13223</strain>
    </source>
</reference>
<dbReference type="EMBL" id="AQHY01000025">
    <property type="protein sequence ID" value="EOA54768.1"/>
    <property type="molecule type" value="Genomic_DNA"/>
</dbReference>
<dbReference type="OrthoDB" id="9802600at2"/>
<dbReference type="InterPro" id="IPR008928">
    <property type="entry name" value="6-hairpin_glycosidase_sf"/>
</dbReference>
<dbReference type="PANTHER" id="PTHR31084:SF0">
    <property type="entry name" value="ALPHA-L-FUCOSIDASE 2"/>
    <property type="match status" value="1"/>
</dbReference>
<dbReference type="PROSITE" id="PS51257">
    <property type="entry name" value="PROKAR_LIPOPROTEIN"/>
    <property type="match status" value="1"/>
</dbReference>
<dbReference type="GO" id="GO:0004560">
    <property type="term" value="F:alpha-L-fucosidase activity"/>
    <property type="evidence" value="ECO:0007669"/>
    <property type="project" value="TreeGrafter"/>
</dbReference>
<organism evidence="3 4">
    <name type="scientific">Phocaeicola massiliensis B84634 = Timone 84634 = DSM 17679 = JCM 13223</name>
    <dbReference type="NCBI Taxonomy" id="1121098"/>
    <lineage>
        <taxon>Bacteria</taxon>
        <taxon>Pseudomonadati</taxon>
        <taxon>Bacteroidota</taxon>
        <taxon>Bacteroidia</taxon>
        <taxon>Bacteroidales</taxon>
        <taxon>Bacteroidaceae</taxon>
        <taxon>Phocaeicola</taxon>
    </lineage>
</organism>
<keyword evidence="1" id="KW-0732">Signal</keyword>
<dbReference type="PATRIC" id="fig|1121098.3.peg.2197"/>
<gene>
    <name evidence="3" type="ORF">HMPREF1534_02161</name>
</gene>
<dbReference type="InterPro" id="IPR012341">
    <property type="entry name" value="6hp_glycosidase-like_sf"/>
</dbReference>
<dbReference type="HOGENOM" id="CLU_014621_0_0_10"/>
<dbReference type="PANTHER" id="PTHR31084">
    <property type="entry name" value="ALPHA-L-FUCOSIDASE 2"/>
    <property type="match status" value="1"/>
</dbReference>
<dbReference type="SUPFAM" id="SSF48208">
    <property type="entry name" value="Six-hairpin glycosidases"/>
    <property type="match status" value="1"/>
</dbReference>
<dbReference type="InterPro" id="IPR001374">
    <property type="entry name" value="R3H_dom"/>
</dbReference>
<dbReference type="GO" id="GO:0005975">
    <property type="term" value="P:carbohydrate metabolic process"/>
    <property type="evidence" value="ECO:0007669"/>
    <property type="project" value="InterPro"/>
</dbReference>
<proteinExistence type="predicted"/>
<feature type="signal peptide" evidence="1">
    <location>
        <begin position="1"/>
        <end position="24"/>
    </location>
</feature>
<dbReference type="Proteomes" id="UP000017831">
    <property type="component" value="Unassembled WGS sequence"/>
</dbReference>
<feature type="domain" description="R3H" evidence="2">
    <location>
        <begin position="517"/>
        <end position="583"/>
    </location>
</feature>
<evidence type="ECO:0000313" key="4">
    <source>
        <dbReference type="Proteomes" id="UP000017831"/>
    </source>
</evidence>